<comment type="caution">
    <text evidence="1">The sequence shown here is derived from an EMBL/GenBank/DDBJ whole genome shotgun (WGS) entry which is preliminary data.</text>
</comment>
<evidence type="ECO:0000313" key="1">
    <source>
        <dbReference type="EMBL" id="KUG16219.1"/>
    </source>
</evidence>
<reference evidence="1" key="1">
    <citation type="journal article" date="2015" name="Proc. Natl. Acad. Sci. U.S.A.">
        <title>Networks of energetic and metabolic interactions define dynamics in microbial communities.</title>
        <authorList>
            <person name="Embree M."/>
            <person name="Liu J.K."/>
            <person name="Al-Bassam M.M."/>
            <person name="Zengler K."/>
        </authorList>
    </citation>
    <scope>NUCLEOTIDE SEQUENCE</scope>
</reference>
<dbReference type="AlphaFoldDB" id="A0A0W8F5Q7"/>
<gene>
    <name evidence="1" type="ORF">ASZ90_014095</name>
</gene>
<accession>A0A0W8F5Q7</accession>
<dbReference type="EMBL" id="LNQE01001507">
    <property type="protein sequence ID" value="KUG16219.1"/>
    <property type="molecule type" value="Genomic_DNA"/>
</dbReference>
<sequence>MARRQYSPANSGVTKQASITPMAIQISQANSSGGLDQARYRVITVEATIAARLSRVIDFSEASLLMNCRYMSQLT</sequence>
<proteinExistence type="predicted"/>
<name>A0A0W8F5Q7_9ZZZZ</name>
<protein>
    <submittedName>
        <fullName evidence="1">Uncharacterized protein</fullName>
    </submittedName>
</protein>
<organism evidence="1">
    <name type="scientific">hydrocarbon metagenome</name>
    <dbReference type="NCBI Taxonomy" id="938273"/>
    <lineage>
        <taxon>unclassified sequences</taxon>
        <taxon>metagenomes</taxon>
        <taxon>ecological metagenomes</taxon>
    </lineage>
</organism>